<protein>
    <submittedName>
        <fullName evidence="1">Uncharacterized protein</fullName>
    </submittedName>
</protein>
<sequence>MTESIKENDEEKEQIFRFLENAVKIDGEEASTLASYLCREEKTTQGEDIAMLEPQQWKKVFTRVQLALISKKKLLKIVNRIRQEYTQILHINDNMANIILEVCVKKKKNNVSFFQMYESTTNIIKKKE</sequence>
<evidence type="ECO:0000313" key="2">
    <source>
        <dbReference type="Proteomes" id="UP000023152"/>
    </source>
</evidence>
<comment type="caution">
    <text evidence="1">The sequence shown here is derived from an EMBL/GenBank/DDBJ whole genome shotgun (WGS) entry which is preliminary data.</text>
</comment>
<gene>
    <name evidence="1" type="ORF">RFI_02574</name>
</gene>
<evidence type="ECO:0000313" key="1">
    <source>
        <dbReference type="EMBL" id="ETO34520.1"/>
    </source>
</evidence>
<dbReference type="EMBL" id="ASPP01002488">
    <property type="protein sequence ID" value="ETO34520.1"/>
    <property type="molecule type" value="Genomic_DNA"/>
</dbReference>
<reference evidence="1 2" key="1">
    <citation type="journal article" date="2013" name="Curr. Biol.">
        <title>The Genome of the Foraminiferan Reticulomyxa filosa.</title>
        <authorList>
            <person name="Glockner G."/>
            <person name="Hulsmann N."/>
            <person name="Schleicher M."/>
            <person name="Noegel A.A."/>
            <person name="Eichinger L."/>
            <person name="Gallinger C."/>
            <person name="Pawlowski J."/>
            <person name="Sierra R."/>
            <person name="Euteneuer U."/>
            <person name="Pillet L."/>
            <person name="Moustafa A."/>
            <person name="Platzer M."/>
            <person name="Groth M."/>
            <person name="Szafranski K."/>
            <person name="Schliwa M."/>
        </authorList>
    </citation>
    <scope>NUCLEOTIDE SEQUENCE [LARGE SCALE GENOMIC DNA]</scope>
</reference>
<name>X6P7M6_RETFI</name>
<proteinExistence type="predicted"/>
<dbReference type="AlphaFoldDB" id="X6P7M6"/>
<dbReference type="Proteomes" id="UP000023152">
    <property type="component" value="Unassembled WGS sequence"/>
</dbReference>
<keyword evidence="2" id="KW-1185">Reference proteome</keyword>
<organism evidence="1 2">
    <name type="scientific">Reticulomyxa filosa</name>
    <dbReference type="NCBI Taxonomy" id="46433"/>
    <lineage>
        <taxon>Eukaryota</taxon>
        <taxon>Sar</taxon>
        <taxon>Rhizaria</taxon>
        <taxon>Retaria</taxon>
        <taxon>Foraminifera</taxon>
        <taxon>Monothalamids</taxon>
        <taxon>Reticulomyxidae</taxon>
        <taxon>Reticulomyxa</taxon>
    </lineage>
</organism>
<accession>X6P7M6</accession>